<dbReference type="AlphaFoldDB" id="A0A2S1PMS9"/>
<organism evidence="1">
    <name type="scientific">Edwardsiella tarda</name>
    <dbReference type="NCBI Taxonomy" id="636"/>
    <lineage>
        <taxon>Bacteria</taxon>
        <taxon>Pseudomonadati</taxon>
        <taxon>Pseudomonadota</taxon>
        <taxon>Gammaproteobacteria</taxon>
        <taxon>Enterobacterales</taxon>
        <taxon>Hafniaceae</taxon>
        <taxon>Edwardsiella</taxon>
    </lineage>
</organism>
<dbReference type="EMBL" id="MG228261">
    <property type="protein sequence ID" value="AWH59746.1"/>
    <property type="molecule type" value="Genomic_DNA"/>
</dbReference>
<name>A0A2S1PMS9_EDWTA</name>
<reference evidence="1" key="1">
    <citation type="journal article" date="2017" name="J. Clin. Microbiol.">
        <title>Comparative phenotypic and genotypic analysis of Edwardsiella spp. isolates from different hosts and geographic origins, with an emphasis on isolates formerly classified as E. tarda and an evaluation of diagnostic methods.</title>
        <authorList>
            <person name="Reichley S.R."/>
            <person name="Ware C."/>
            <person name="Steadman J."/>
            <person name="Gaunt P.S."/>
            <person name="Garcia J.C."/>
            <person name="LaFrentz B.R."/>
            <person name="Thachil A."/>
            <person name="Waldbieser G.C."/>
            <person name="Stine C.B."/>
            <person name="Bujan N."/>
            <person name="Arias C.R."/>
            <person name="Loch T."/>
            <person name="Welch T.J."/>
            <person name="Cipriano R.C."/>
            <person name="Greenway T.E."/>
            <person name="Khoo L.H."/>
            <person name="Wise D.J."/>
            <person name="Lawrence M.L."/>
            <person name="Griffin M.J."/>
        </authorList>
    </citation>
    <scope>NUCLEOTIDE SEQUENCE</scope>
    <source>
        <strain evidence="1">70720-1</strain>
        <plasmid evidence="1">p070720-1_1</plasmid>
    </source>
</reference>
<proteinExistence type="predicted"/>
<protein>
    <submittedName>
        <fullName evidence="1">Uncharacterized protein</fullName>
    </submittedName>
</protein>
<keyword evidence="1" id="KW-0614">Plasmid</keyword>
<sequence length="84" mass="9680">MSRLFFLNINGLVQRNGGGLTIFRYKRNLLPRNEKTAFAGRFFDGSWSLRLIEPVVTGLVEHRYQILSFQCSRTQGTTSRTLNI</sequence>
<evidence type="ECO:0000313" key="1">
    <source>
        <dbReference type="EMBL" id="AWH59746.1"/>
    </source>
</evidence>
<geneLocation type="plasmid" evidence="1">
    <name>p070720-1_1</name>
</geneLocation>
<accession>A0A2S1PMS9</accession>